<dbReference type="RefSeq" id="WP_179361624.1">
    <property type="nucleotide sequence ID" value="NZ_CP026993.1"/>
</dbReference>
<reference evidence="1 2" key="1">
    <citation type="submission" date="2018-02" db="EMBL/GenBank/DDBJ databases">
        <title>Complete genome of Nitrosopumilus cobalaminigenes HCA1.</title>
        <authorList>
            <person name="Qin W."/>
            <person name="Zheng Y."/>
            <person name="Stahl D.A."/>
        </authorList>
    </citation>
    <scope>NUCLEOTIDE SEQUENCE [LARGE SCALE GENOMIC DNA]</scope>
    <source>
        <strain evidence="1 2">HCA1</strain>
    </source>
</reference>
<dbReference type="AlphaFoldDB" id="A0A7D5RBP5"/>
<evidence type="ECO:0000313" key="1">
    <source>
        <dbReference type="EMBL" id="QLH02785.1"/>
    </source>
</evidence>
<accession>A0A7D5RBP5</accession>
<sequence>MKQTSKKHSLLFALPVLAVLVFGSIGTTNVFAEDANNGFIPTTVSSVTTDTLSDVAVESPDRQAEVKFDGKTSGWAIVAGQAFPSSIALDGKAVHQNNGVWKVKSTAEISVGDRENIELDLKGKAVNGKLRLHGTGTLDGGDTFRIILRGHYAPVADSPGTFILDFSTAKVQNMENGLRIPLFQHGPITVEPVVSTVDDLVTDSNVEE</sequence>
<dbReference type="EMBL" id="CP026993">
    <property type="protein sequence ID" value="QLH02785.1"/>
    <property type="molecule type" value="Genomic_DNA"/>
</dbReference>
<dbReference type="KEGG" id="ncl:C5F47_04050"/>
<keyword evidence="2" id="KW-1185">Reference proteome</keyword>
<dbReference type="OrthoDB" id="2774at2157"/>
<protein>
    <submittedName>
        <fullName evidence="1">Uncharacterized protein</fullName>
    </submittedName>
</protein>
<dbReference type="GeneID" id="56059168"/>
<dbReference type="Proteomes" id="UP000509771">
    <property type="component" value="Chromosome"/>
</dbReference>
<proteinExistence type="predicted"/>
<organism evidence="1 2">
    <name type="scientific">Nitrosopumilus cobalaminigenes</name>
    <dbReference type="NCBI Taxonomy" id="1470066"/>
    <lineage>
        <taxon>Archaea</taxon>
        <taxon>Nitrososphaerota</taxon>
        <taxon>Nitrososphaeria</taxon>
        <taxon>Nitrosopumilales</taxon>
        <taxon>Nitrosopumilaceae</taxon>
        <taxon>Nitrosopumilus</taxon>
    </lineage>
</organism>
<gene>
    <name evidence="1" type="ORF">C5F47_04050</name>
</gene>
<name>A0A7D5RBP5_9ARCH</name>
<evidence type="ECO:0000313" key="2">
    <source>
        <dbReference type="Proteomes" id="UP000509771"/>
    </source>
</evidence>